<dbReference type="Proteomes" id="UP000246278">
    <property type="component" value="Unassembled WGS sequence"/>
</dbReference>
<protein>
    <submittedName>
        <fullName evidence="1">ATP-dependent DNA ligase</fullName>
    </submittedName>
</protein>
<evidence type="ECO:0000313" key="1">
    <source>
        <dbReference type="EMBL" id="PWW83326.1"/>
    </source>
</evidence>
<comment type="caution">
    <text evidence="1">The sequence shown here is derived from an EMBL/GenBank/DDBJ whole genome shotgun (WGS) entry which is preliminary data.</text>
</comment>
<name>A0A317TBX4_9CHLB</name>
<dbReference type="AlphaFoldDB" id="A0A317TBX4"/>
<gene>
    <name evidence="1" type="ORF">CR164_01880</name>
</gene>
<dbReference type="RefSeq" id="WP_110022207.1">
    <property type="nucleotide sequence ID" value="NZ_PDNZ01000001.1"/>
</dbReference>
<evidence type="ECO:0000313" key="2">
    <source>
        <dbReference type="Proteomes" id="UP000246278"/>
    </source>
</evidence>
<keyword evidence="1" id="KW-0436">Ligase</keyword>
<keyword evidence="2" id="KW-1185">Reference proteome</keyword>
<dbReference type="EMBL" id="PDNZ01000001">
    <property type="protein sequence ID" value="PWW83326.1"/>
    <property type="molecule type" value="Genomic_DNA"/>
</dbReference>
<sequence length="267" mass="30211">MKNTTLLWKSLVALTLFTIVFVPIKAYAHFGMVIPSEDIVEKQSQSSLTVNIMFAHPFEGQSMNMEKPELFGVFSEGRKKQLTPLLKTHNLTMYADSSPNRAWRAYYTVKHPGDHIFFMEPKPYWEPAEDSYIVHYTKVIVNAFGKEDGWDSELGLKTEIIPLTRPYGLYTGNVFQGIVKVDGKPSPFSEVEVEYFNQSGENSAPKPPFITQVVKTDKNGVFSYAIPKTGWWGFAALSTDSRTIMHDGEPKPVEIGAVLWVKAEDFK</sequence>
<dbReference type="OrthoDB" id="9780723at2"/>
<dbReference type="Pfam" id="PF10670">
    <property type="entry name" value="DUF4198"/>
    <property type="match status" value="1"/>
</dbReference>
<reference evidence="2" key="1">
    <citation type="submission" date="2017-10" db="EMBL/GenBank/DDBJ databases">
        <authorList>
            <person name="Gaisin V.A."/>
            <person name="Rysina M.S."/>
            <person name="Grouzdev D.S."/>
        </authorList>
    </citation>
    <scope>NUCLEOTIDE SEQUENCE [LARGE SCALE GENOMIC DNA]</scope>
    <source>
        <strain evidence="2">V1</strain>
    </source>
</reference>
<organism evidence="1 2">
    <name type="scientific">Prosthecochloris marina</name>
    <dbReference type="NCBI Taxonomy" id="2017681"/>
    <lineage>
        <taxon>Bacteria</taxon>
        <taxon>Pseudomonadati</taxon>
        <taxon>Chlorobiota</taxon>
        <taxon>Chlorobiia</taxon>
        <taxon>Chlorobiales</taxon>
        <taxon>Chlorobiaceae</taxon>
        <taxon>Prosthecochloris</taxon>
    </lineage>
</organism>
<accession>A0A317TBX4</accession>
<dbReference type="GO" id="GO:0016874">
    <property type="term" value="F:ligase activity"/>
    <property type="evidence" value="ECO:0007669"/>
    <property type="project" value="UniProtKB-KW"/>
</dbReference>
<proteinExistence type="predicted"/>
<dbReference type="InterPro" id="IPR019613">
    <property type="entry name" value="DUF4198"/>
</dbReference>